<feature type="compositionally biased region" description="Polar residues" evidence="2">
    <location>
        <begin position="162"/>
        <end position="182"/>
    </location>
</feature>
<feature type="compositionally biased region" description="Polar residues" evidence="2">
    <location>
        <begin position="138"/>
        <end position="147"/>
    </location>
</feature>
<reference evidence="3 4" key="1">
    <citation type="submission" date="2015-10" db="EMBL/GenBank/DDBJ databases">
        <title>Full genome of DAOMC 229536 Phialocephala scopiformis, a fungal endophyte of spruce producing the potent anti-insectan compound rugulosin.</title>
        <authorList>
            <consortium name="DOE Joint Genome Institute"/>
            <person name="Walker A.K."/>
            <person name="Frasz S.L."/>
            <person name="Seifert K.A."/>
            <person name="Miller J.D."/>
            <person name="Mondo S.J."/>
            <person name="Labutti K."/>
            <person name="Lipzen A."/>
            <person name="Dockter R."/>
            <person name="Kennedy M."/>
            <person name="Grigoriev I.V."/>
            <person name="Spatafora J.W."/>
        </authorList>
    </citation>
    <scope>NUCLEOTIDE SEQUENCE [LARGE SCALE GENOMIC DNA]</scope>
    <source>
        <strain evidence="3 4">CBS 120377</strain>
    </source>
</reference>
<protein>
    <submittedName>
        <fullName evidence="3">Uncharacterized protein</fullName>
    </submittedName>
</protein>
<dbReference type="InParanoid" id="A0A132BCJ2"/>
<accession>A0A132BCJ2</accession>
<dbReference type="AlphaFoldDB" id="A0A132BCJ2"/>
<organism evidence="3 4">
    <name type="scientific">Mollisia scopiformis</name>
    <name type="common">Conifer needle endophyte fungus</name>
    <name type="synonym">Phialocephala scopiformis</name>
    <dbReference type="NCBI Taxonomy" id="149040"/>
    <lineage>
        <taxon>Eukaryota</taxon>
        <taxon>Fungi</taxon>
        <taxon>Dikarya</taxon>
        <taxon>Ascomycota</taxon>
        <taxon>Pezizomycotina</taxon>
        <taxon>Leotiomycetes</taxon>
        <taxon>Helotiales</taxon>
        <taxon>Mollisiaceae</taxon>
        <taxon>Mollisia</taxon>
    </lineage>
</organism>
<evidence type="ECO:0000313" key="3">
    <source>
        <dbReference type="EMBL" id="KUJ10152.1"/>
    </source>
</evidence>
<dbReference type="GeneID" id="28816091"/>
<evidence type="ECO:0000256" key="2">
    <source>
        <dbReference type="SAM" id="MobiDB-lite"/>
    </source>
</evidence>
<dbReference type="RefSeq" id="XP_018064507.1">
    <property type="nucleotide sequence ID" value="XM_018206365.1"/>
</dbReference>
<keyword evidence="1" id="KW-0175">Coiled coil</keyword>
<evidence type="ECO:0000256" key="1">
    <source>
        <dbReference type="SAM" id="Coils"/>
    </source>
</evidence>
<name>A0A132BCJ2_MOLSC</name>
<feature type="region of interest" description="Disordered" evidence="2">
    <location>
        <begin position="121"/>
        <end position="147"/>
    </location>
</feature>
<proteinExistence type="predicted"/>
<sequence>MMVVHPWQESDIVTLLSWLDFCIAHDVNFWESIIPKLQESRLIDTNQDFSFTRRQIQNKLIGLCRQKMSLRFDSRSHPKLSDVVSRGSACIPGLTQDMLTKVKNAVFHLEKKYRQGAYRTGIGKNEHDRGSIVEKQGSESSLSRLPKTSNTRLARIRLPTLHGSQAQNLPSPSKTTQESRALTNGHGFHDTGLGGDYMSLRIIGQESQAARISTLEEKNQRLAEEIQLLHNARNDREAASHDLRESDFYTFYRDGWDMKQRLASMQRTINFHEKLVPLWKDSMSYGDIDEEMGMIEAELQSISHCLGTASLRRDITVATGGLLESLIQSAFRVGSVMKTASEIWREILSLSDSLTALNTLVLVAIRDWILNTLFPVFEDGSLLSALFKSWRTVLLDCAGASLAHSLEATAYSQFIDSNAFKDHLIPEQAAILADRFIEASFPIFPLSFAFTTAYHFKASTVLMNSRRFPIRLWVGLRPSA</sequence>
<dbReference type="Proteomes" id="UP000070700">
    <property type="component" value="Unassembled WGS sequence"/>
</dbReference>
<dbReference type="KEGG" id="psco:LY89DRAFT_271076"/>
<dbReference type="OrthoDB" id="303107at2759"/>
<keyword evidence="4" id="KW-1185">Reference proteome</keyword>
<evidence type="ECO:0000313" key="4">
    <source>
        <dbReference type="Proteomes" id="UP000070700"/>
    </source>
</evidence>
<dbReference type="EMBL" id="KQ947430">
    <property type="protein sequence ID" value="KUJ10152.1"/>
    <property type="molecule type" value="Genomic_DNA"/>
</dbReference>
<gene>
    <name evidence="3" type="ORF">LY89DRAFT_271076</name>
</gene>
<feature type="region of interest" description="Disordered" evidence="2">
    <location>
        <begin position="159"/>
        <end position="183"/>
    </location>
</feature>
<feature type="coiled-coil region" evidence="1">
    <location>
        <begin position="205"/>
        <end position="235"/>
    </location>
</feature>